<proteinExistence type="predicted"/>
<dbReference type="Pfam" id="PF00563">
    <property type="entry name" value="EAL"/>
    <property type="match status" value="1"/>
</dbReference>
<dbReference type="InterPro" id="IPR029787">
    <property type="entry name" value="Nucleotide_cyclase"/>
</dbReference>
<evidence type="ECO:0000313" key="4">
    <source>
        <dbReference type="EMBL" id="MBR7830382.1"/>
    </source>
</evidence>
<feature type="transmembrane region" description="Helical" evidence="1">
    <location>
        <begin position="121"/>
        <end position="141"/>
    </location>
</feature>
<feature type="transmembrane region" description="Helical" evidence="1">
    <location>
        <begin position="280"/>
        <end position="300"/>
    </location>
</feature>
<dbReference type="PANTHER" id="PTHR44757">
    <property type="entry name" value="DIGUANYLATE CYCLASE DGCP"/>
    <property type="match status" value="1"/>
</dbReference>
<feature type="domain" description="EAL" evidence="2">
    <location>
        <begin position="502"/>
        <end position="761"/>
    </location>
</feature>
<dbReference type="EMBL" id="JAGSOH010000129">
    <property type="protein sequence ID" value="MBR7830382.1"/>
    <property type="molecule type" value="Genomic_DNA"/>
</dbReference>
<dbReference type="InterPro" id="IPR035919">
    <property type="entry name" value="EAL_sf"/>
</dbReference>
<dbReference type="Pfam" id="PF00990">
    <property type="entry name" value="GGDEF"/>
    <property type="match status" value="1"/>
</dbReference>
<feature type="transmembrane region" description="Helical" evidence="1">
    <location>
        <begin position="27"/>
        <end position="44"/>
    </location>
</feature>
<dbReference type="InterPro" id="IPR001633">
    <property type="entry name" value="EAL_dom"/>
</dbReference>
<dbReference type="AlphaFoldDB" id="A0A941ILV2"/>
<dbReference type="PROSITE" id="PS50883">
    <property type="entry name" value="EAL"/>
    <property type="match status" value="1"/>
</dbReference>
<evidence type="ECO:0000259" key="3">
    <source>
        <dbReference type="PROSITE" id="PS50887"/>
    </source>
</evidence>
<comment type="caution">
    <text evidence="4">The sequence shown here is derived from an EMBL/GenBank/DDBJ whole genome shotgun (WGS) entry which is preliminary data.</text>
</comment>
<dbReference type="CDD" id="cd01948">
    <property type="entry name" value="EAL"/>
    <property type="match status" value="1"/>
</dbReference>
<dbReference type="SMART" id="SM00267">
    <property type="entry name" value="GGDEF"/>
    <property type="match status" value="1"/>
</dbReference>
<dbReference type="RefSeq" id="WP_212521508.1">
    <property type="nucleotide sequence ID" value="NZ_JAGSOH010000129.1"/>
</dbReference>
<reference evidence="4" key="1">
    <citation type="submission" date="2021-04" db="EMBL/GenBank/DDBJ databases">
        <title>Genome based classification of Actinospica acidithermotolerans sp. nov., an actinobacterium isolated from an Indonesian hot spring.</title>
        <authorList>
            <person name="Kusuma A.B."/>
            <person name="Putra K.E."/>
            <person name="Nafisah S."/>
            <person name="Loh J."/>
            <person name="Nouioui I."/>
            <person name="Goodfellow M."/>
        </authorList>
    </citation>
    <scope>NUCLEOTIDE SEQUENCE</scope>
    <source>
        <strain evidence="4">MGRD01-02</strain>
    </source>
</reference>
<keyword evidence="5" id="KW-1185">Reference proteome</keyword>
<dbReference type="SUPFAM" id="SSF141868">
    <property type="entry name" value="EAL domain-like"/>
    <property type="match status" value="1"/>
</dbReference>
<dbReference type="PROSITE" id="PS50887">
    <property type="entry name" value="GGDEF"/>
    <property type="match status" value="1"/>
</dbReference>
<evidence type="ECO:0000256" key="1">
    <source>
        <dbReference type="SAM" id="Phobius"/>
    </source>
</evidence>
<feature type="transmembrane region" description="Helical" evidence="1">
    <location>
        <begin position="88"/>
        <end position="109"/>
    </location>
</feature>
<dbReference type="SUPFAM" id="SSF55073">
    <property type="entry name" value="Nucleotide cyclase"/>
    <property type="match status" value="1"/>
</dbReference>
<organism evidence="4 5">
    <name type="scientific">Actinospica acidithermotolerans</name>
    <dbReference type="NCBI Taxonomy" id="2828514"/>
    <lineage>
        <taxon>Bacteria</taxon>
        <taxon>Bacillati</taxon>
        <taxon>Actinomycetota</taxon>
        <taxon>Actinomycetes</taxon>
        <taxon>Catenulisporales</taxon>
        <taxon>Actinospicaceae</taxon>
        <taxon>Actinospica</taxon>
    </lineage>
</organism>
<feature type="transmembrane region" description="Helical" evidence="1">
    <location>
        <begin position="185"/>
        <end position="204"/>
    </location>
</feature>
<name>A0A941ILV2_9ACTN</name>
<keyword evidence="1" id="KW-0812">Transmembrane</keyword>
<keyword evidence="1" id="KW-0472">Membrane</keyword>
<dbReference type="Gene3D" id="3.20.20.450">
    <property type="entry name" value="EAL domain"/>
    <property type="match status" value="1"/>
</dbReference>
<feature type="transmembrane region" description="Helical" evidence="1">
    <location>
        <begin position="56"/>
        <end position="76"/>
    </location>
</feature>
<sequence>MSYLTLWFVAAMALVVLFYYAVPAWNLGLWLTLGMSSCVASFVGTRLNAPPRRLPWYLLTAAIFTLVNGDTIYNILTDFLHQSEPFPSLADASYLFTYPLAAAGLMIMIRMRSPQRDTTALIDALLLAGGLALLIWVFTITPTVDQPGRWFDNAVSIGYPIGDLLLLAVIMRLLTGGGIRSASPVLLVVGALGLMGSDIAYALVRLYGTWHVGSPADLGWVVFYVSWGAAALHPSMRELTEPHEREGRLTAGRVIPLALAAMVAPVVLFVEALQRNVKDAAVIAVFSAGMFALVVARLSMQGRQQRYQESLAASRAMMLELHDRAYHDALTGLGNRARFQERSAAAFERARTQGGVVCMLLIDLDNFKEVNDTLGHRAGDELLVTAAKRLSLAVRPGDLPVRFGGDEFAVLLADGSPEEGAEALAARLVSTFAEPFQIWDTQAEVRASIGVASSSDAPDTAEHEAADVLLRNADLALYAAKADGKGTWTRYRPQLYESAMERVRLRTSLDTAIGKDEFFLCYQPIVDLRGGKERVAGFEALVRWQHPEFGLLTPDQFIPLAEETGQIVQLGEWILARAIADAARWNAGRAGTATRRVTVNVSAHQFLDDGLVNWIDRQLGDAGLPSDLLILEITETAFLHHHGPEVQQNLHALSEIGVRIAVDDFGTGYSSIAYLRDLHIDILKADRSFVARIAEDSSHLRLLKGIVTVAYALEIDVVAEGVETVAQRDLLRKMGCRYAQGYYYSPAVPVDRVAPLAAELEGRSR</sequence>
<dbReference type="InterPro" id="IPR043128">
    <property type="entry name" value="Rev_trsase/Diguanyl_cyclase"/>
</dbReference>
<keyword evidence="1" id="KW-1133">Transmembrane helix</keyword>
<dbReference type="InterPro" id="IPR000160">
    <property type="entry name" value="GGDEF_dom"/>
</dbReference>
<evidence type="ECO:0000313" key="5">
    <source>
        <dbReference type="Proteomes" id="UP000676325"/>
    </source>
</evidence>
<feature type="domain" description="GGDEF" evidence="3">
    <location>
        <begin position="355"/>
        <end position="493"/>
    </location>
</feature>
<dbReference type="NCBIfam" id="TIGR00254">
    <property type="entry name" value="GGDEF"/>
    <property type="match status" value="1"/>
</dbReference>
<gene>
    <name evidence="4" type="ORF">KDK95_29030</name>
</gene>
<feature type="transmembrane region" description="Helical" evidence="1">
    <location>
        <begin position="5"/>
        <end position="21"/>
    </location>
</feature>
<dbReference type="SMART" id="SM00052">
    <property type="entry name" value="EAL"/>
    <property type="match status" value="1"/>
</dbReference>
<feature type="transmembrane region" description="Helical" evidence="1">
    <location>
        <begin position="254"/>
        <end position="274"/>
    </location>
</feature>
<dbReference type="Proteomes" id="UP000676325">
    <property type="component" value="Unassembled WGS sequence"/>
</dbReference>
<dbReference type="PANTHER" id="PTHR44757:SF2">
    <property type="entry name" value="BIOFILM ARCHITECTURE MAINTENANCE PROTEIN MBAA"/>
    <property type="match status" value="1"/>
</dbReference>
<protein>
    <submittedName>
        <fullName evidence="4">Bifunctional diguanylate cyclase/phosphodiesterase</fullName>
    </submittedName>
</protein>
<dbReference type="FunFam" id="3.30.70.270:FF:000001">
    <property type="entry name" value="Diguanylate cyclase domain protein"/>
    <property type="match status" value="1"/>
</dbReference>
<evidence type="ECO:0000259" key="2">
    <source>
        <dbReference type="PROSITE" id="PS50883"/>
    </source>
</evidence>
<feature type="transmembrane region" description="Helical" evidence="1">
    <location>
        <begin position="153"/>
        <end position="173"/>
    </location>
</feature>
<accession>A0A941ILV2</accession>
<dbReference type="Gene3D" id="3.30.70.270">
    <property type="match status" value="1"/>
</dbReference>
<dbReference type="InterPro" id="IPR052155">
    <property type="entry name" value="Biofilm_reg_signaling"/>
</dbReference>
<dbReference type="CDD" id="cd01949">
    <property type="entry name" value="GGDEF"/>
    <property type="match status" value="1"/>
</dbReference>